<dbReference type="EMBL" id="JAUSRR010000004">
    <property type="protein sequence ID" value="MDP9923343.1"/>
    <property type="molecule type" value="Genomic_DNA"/>
</dbReference>
<dbReference type="AlphaFoldDB" id="A0AAW8DV46"/>
<dbReference type="PANTHER" id="PTHR30537">
    <property type="entry name" value="HTH-TYPE TRANSCRIPTIONAL REGULATOR"/>
    <property type="match status" value="1"/>
</dbReference>
<dbReference type="SUPFAM" id="SSF46785">
    <property type="entry name" value="Winged helix' DNA-binding domain"/>
    <property type="match status" value="1"/>
</dbReference>
<dbReference type="GO" id="GO:0043565">
    <property type="term" value="F:sequence-specific DNA binding"/>
    <property type="evidence" value="ECO:0007669"/>
    <property type="project" value="TreeGrafter"/>
</dbReference>
<dbReference type="InterPro" id="IPR036388">
    <property type="entry name" value="WH-like_DNA-bd_sf"/>
</dbReference>
<protein>
    <submittedName>
        <fullName evidence="6">DNA-binding transcriptional LysR family regulator</fullName>
    </submittedName>
</protein>
<dbReference type="GO" id="GO:0003700">
    <property type="term" value="F:DNA-binding transcription factor activity"/>
    <property type="evidence" value="ECO:0007669"/>
    <property type="project" value="InterPro"/>
</dbReference>
<dbReference type="InterPro" id="IPR036390">
    <property type="entry name" value="WH_DNA-bd_sf"/>
</dbReference>
<comment type="caution">
    <text evidence="6">The sequence shown here is derived from an EMBL/GenBank/DDBJ whole genome shotgun (WGS) entry which is preliminary data.</text>
</comment>
<name>A0AAW8DV46_9BURK</name>
<keyword evidence="4" id="KW-0804">Transcription</keyword>
<evidence type="ECO:0000313" key="7">
    <source>
        <dbReference type="Proteomes" id="UP001244295"/>
    </source>
</evidence>
<evidence type="ECO:0000256" key="1">
    <source>
        <dbReference type="ARBA" id="ARBA00009437"/>
    </source>
</evidence>
<sequence>MSNTRLPSFKFLIGFEAAARLGNYSRAAEELFVSQSAVSHQISQLEQQVGQPLFRRKGRGVELTVAGSLLLDSVGKSLEHIRNGLARIETYMDDRLVTLVCPAPVASGWLQPRVDRLLQAHPDLCPIISVDESARFIDELDVDIAITRAPLRQEGVFEVPLLTDELVAVGPPAQNEDANLGLLCLEEDLTSDRIGPFIRAHFGGLRKAAIYDDPRLVLDAALRGRGIALVSRLLADDALRTGQLRQLPDSPSLPLGTLWIACAEGPSRLPLVREVFDSLRRFAQEDVGDMSQIDQSIEKTSIV</sequence>
<proteinExistence type="inferred from homology"/>
<evidence type="ECO:0000256" key="2">
    <source>
        <dbReference type="ARBA" id="ARBA00023015"/>
    </source>
</evidence>
<dbReference type="PRINTS" id="PR00039">
    <property type="entry name" value="HTHLYSR"/>
</dbReference>
<dbReference type="PANTHER" id="PTHR30537:SF5">
    <property type="entry name" value="HTH-TYPE TRANSCRIPTIONAL ACTIVATOR TTDR-RELATED"/>
    <property type="match status" value="1"/>
</dbReference>
<feature type="domain" description="HTH lysR-type" evidence="5">
    <location>
        <begin position="15"/>
        <end position="64"/>
    </location>
</feature>
<comment type="similarity">
    <text evidence="1">Belongs to the LysR transcriptional regulatory family.</text>
</comment>
<keyword evidence="3 6" id="KW-0238">DNA-binding</keyword>
<organism evidence="6 7">
    <name type="scientific">Variovorax boronicumulans</name>
    <dbReference type="NCBI Taxonomy" id="436515"/>
    <lineage>
        <taxon>Bacteria</taxon>
        <taxon>Pseudomonadati</taxon>
        <taxon>Pseudomonadota</taxon>
        <taxon>Betaproteobacteria</taxon>
        <taxon>Burkholderiales</taxon>
        <taxon>Comamonadaceae</taxon>
        <taxon>Variovorax</taxon>
    </lineage>
</organism>
<evidence type="ECO:0000256" key="3">
    <source>
        <dbReference type="ARBA" id="ARBA00023125"/>
    </source>
</evidence>
<dbReference type="InterPro" id="IPR000847">
    <property type="entry name" value="LysR_HTH_N"/>
</dbReference>
<keyword evidence="2" id="KW-0805">Transcription regulation</keyword>
<dbReference type="Gene3D" id="1.10.10.10">
    <property type="entry name" value="Winged helix-like DNA-binding domain superfamily/Winged helix DNA-binding domain"/>
    <property type="match status" value="1"/>
</dbReference>
<reference evidence="6" key="1">
    <citation type="submission" date="2023-07" db="EMBL/GenBank/DDBJ databases">
        <title>Sorghum-associated microbial communities from plants grown in Nebraska, USA.</title>
        <authorList>
            <person name="Schachtman D."/>
        </authorList>
    </citation>
    <scope>NUCLEOTIDE SEQUENCE</scope>
    <source>
        <strain evidence="6">DS2795</strain>
    </source>
</reference>
<evidence type="ECO:0000256" key="4">
    <source>
        <dbReference type="ARBA" id="ARBA00023163"/>
    </source>
</evidence>
<dbReference type="Pfam" id="PF00126">
    <property type="entry name" value="HTH_1"/>
    <property type="match status" value="1"/>
</dbReference>
<accession>A0AAW8DV46</accession>
<dbReference type="InterPro" id="IPR005119">
    <property type="entry name" value="LysR_subst-bd"/>
</dbReference>
<dbReference type="Gene3D" id="3.40.190.10">
    <property type="entry name" value="Periplasmic binding protein-like II"/>
    <property type="match status" value="2"/>
</dbReference>
<dbReference type="FunFam" id="1.10.10.10:FF:000001">
    <property type="entry name" value="LysR family transcriptional regulator"/>
    <property type="match status" value="1"/>
</dbReference>
<dbReference type="InterPro" id="IPR058163">
    <property type="entry name" value="LysR-type_TF_proteobact-type"/>
</dbReference>
<dbReference type="GO" id="GO:0006351">
    <property type="term" value="P:DNA-templated transcription"/>
    <property type="evidence" value="ECO:0007669"/>
    <property type="project" value="TreeGrafter"/>
</dbReference>
<dbReference type="SUPFAM" id="SSF53850">
    <property type="entry name" value="Periplasmic binding protein-like II"/>
    <property type="match status" value="1"/>
</dbReference>
<dbReference type="RefSeq" id="WP_307583820.1">
    <property type="nucleotide sequence ID" value="NZ_JAUSRQ010000004.1"/>
</dbReference>
<gene>
    <name evidence="6" type="ORF">J2W25_002366</name>
</gene>
<evidence type="ECO:0000259" key="5">
    <source>
        <dbReference type="PROSITE" id="PS50931"/>
    </source>
</evidence>
<dbReference type="PROSITE" id="PS50931">
    <property type="entry name" value="HTH_LYSR"/>
    <property type="match status" value="1"/>
</dbReference>
<dbReference type="Proteomes" id="UP001244295">
    <property type="component" value="Unassembled WGS sequence"/>
</dbReference>
<dbReference type="Pfam" id="PF03466">
    <property type="entry name" value="LysR_substrate"/>
    <property type="match status" value="1"/>
</dbReference>
<evidence type="ECO:0000313" key="6">
    <source>
        <dbReference type="EMBL" id="MDP9923343.1"/>
    </source>
</evidence>